<evidence type="ECO:0000313" key="3">
    <source>
        <dbReference type="Proteomes" id="UP001143981"/>
    </source>
</evidence>
<keyword evidence="3" id="KW-1185">Reference proteome</keyword>
<dbReference type="EMBL" id="JANBOI010000597">
    <property type="protein sequence ID" value="KAJ1729528.1"/>
    <property type="molecule type" value="Genomic_DNA"/>
</dbReference>
<dbReference type="InterPro" id="IPR036034">
    <property type="entry name" value="PDZ_sf"/>
</dbReference>
<sequence length="259" mass="28830">SLVPDAVRVLDIEFSREPLATARALGVSNEQMRSIIQASPHTRSVLKVSRILQVRPKGVDSLEIGDIVIGVNGSTIGHIDDVACFYDCDSVNLTVIRRGEELSLAIPVLPLRGTATRRVVHWAGMYLQEPYQRILQQATRVTSQVFNFMYIHGGPAVLESHHSNMFITEISGEPVQTLDDVVRIASKLKSNGLAEFNNKVANNEMFANGAMPGCDVKIRTVLLNGEDVIKTIRTNDHYFPAWQLTRGPRIDDEWIVEEL</sequence>
<dbReference type="OrthoDB" id="4217619at2759"/>
<dbReference type="AlphaFoldDB" id="A0A9W7YAH0"/>
<gene>
    <name evidence="2" type="ORF">LPJ61_003476</name>
</gene>
<accession>A0A9W7YAH0</accession>
<comment type="caution">
    <text evidence="2">The sequence shown here is derived from an EMBL/GenBank/DDBJ whole genome shotgun (WGS) entry which is preliminary data.</text>
</comment>
<dbReference type="PANTHER" id="PTHR46366:SF1">
    <property type="entry name" value="PDZ DOMAIN-CONTAINING PROTEIN C1685.05"/>
    <property type="match status" value="1"/>
</dbReference>
<evidence type="ECO:0000259" key="1">
    <source>
        <dbReference type="Pfam" id="PF12812"/>
    </source>
</evidence>
<proteinExistence type="predicted"/>
<dbReference type="Proteomes" id="UP001143981">
    <property type="component" value="Unassembled WGS sequence"/>
</dbReference>
<reference evidence="2" key="1">
    <citation type="submission" date="2022-07" db="EMBL/GenBank/DDBJ databases">
        <title>Phylogenomic reconstructions and comparative analyses of Kickxellomycotina fungi.</title>
        <authorList>
            <person name="Reynolds N.K."/>
            <person name="Stajich J.E."/>
            <person name="Barry K."/>
            <person name="Grigoriev I.V."/>
            <person name="Crous P."/>
            <person name="Smith M.E."/>
        </authorList>
    </citation>
    <scope>NUCLEOTIDE SEQUENCE</scope>
    <source>
        <strain evidence="2">BCRC 34381</strain>
    </source>
</reference>
<dbReference type="Pfam" id="PF12812">
    <property type="entry name" value="PDZ_1"/>
    <property type="match status" value="1"/>
</dbReference>
<organism evidence="2 3">
    <name type="scientific">Coemansia biformis</name>
    <dbReference type="NCBI Taxonomy" id="1286918"/>
    <lineage>
        <taxon>Eukaryota</taxon>
        <taxon>Fungi</taxon>
        <taxon>Fungi incertae sedis</taxon>
        <taxon>Zoopagomycota</taxon>
        <taxon>Kickxellomycotina</taxon>
        <taxon>Kickxellomycetes</taxon>
        <taxon>Kickxellales</taxon>
        <taxon>Kickxellaceae</taxon>
        <taxon>Coemansia</taxon>
    </lineage>
</organism>
<evidence type="ECO:0000313" key="2">
    <source>
        <dbReference type="EMBL" id="KAJ1729528.1"/>
    </source>
</evidence>
<dbReference type="SUPFAM" id="SSF50156">
    <property type="entry name" value="PDZ domain-like"/>
    <property type="match status" value="1"/>
</dbReference>
<protein>
    <recommendedName>
        <fullName evidence="1">PDZ-like domain-containing protein</fullName>
    </recommendedName>
</protein>
<feature type="non-terminal residue" evidence="2">
    <location>
        <position position="1"/>
    </location>
</feature>
<feature type="domain" description="PDZ-like" evidence="1">
    <location>
        <begin position="116"/>
        <end position="190"/>
    </location>
</feature>
<dbReference type="PANTHER" id="PTHR46366">
    <property type="entry name" value="PRO-APOPTOTIC SERINE PROTEASE NMA111"/>
    <property type="match status" value="1"/>
</dbReference>
<name>A0A9W7YAH0_9FUNG</name>
<dbReference type="InterPro" id="IPR025926">
    <property type="entry name" value="PDZ-like_dom"/>
</dbReference>